<keyword evidence="3" id="KW-1185">Reference proteome</keyword>
<protein>
    <submittedName>
        <fullName evidence="2">Uncharacterized protein</fullName>
    </submittedName>
</protein>
<evidence type="ECO:0000313" key="2">
    <source>
        <dbReference type="EMBL" id="KAK9993699.1"/>
    </source>
</evidence>
<gene>
    <name evidence="2" type="ORF">SO802_023402</name>
</gene>
<name>A0AAW2C687_9ROSI</name>
<organism evidence="2 3">
    <name type="scientific">Lithocarpus litseifolius</name>
    <dbReference type="NCBI Taxonomy" id="425828"/>
    <lineage>
        <taxon>Eukaryota</taxon>
        <taxon>Viridiplantae</taxon>
        <taxon>Streptophyta</taxon>
        <taxon>Embryophyta</taxon>
        <taxon>Tracheophyta</taxon>
        <taxon>Spermatophyta</taxon>
        <taxon>Magnoliopsida</taxon>
        <taxon>eudicotyledons</taxon>
        <taxon>Gunneridae</taxon>
        <taxon>Pentapetalae</taxon>
        <taxon>rosids</taxon>
        <taxon>fabids</taxon>
        <taxon>Fagales</taxon>
        <taxon>Fagaceae</taxon>
        <taxon>Lithocarpus</taxon>
    </lineage>
</organism>
<keyword evidence="1" id="KW-0175">Coiled coil</keyword>
<reference evidence="2 3" key="1">
    <citation type="submission" date="2024-01" db="EMBL/GenBank/DDBJ databases">
        <title>A telomere-to-telomere, gap-free genome of sweet tea (Lithocarpus litseifolius).</title>
        <authorList>
            <person name="Zhou J."/>
        </authorList>
    </citation>
    <scope>NUCLEOTIDE SEQUENCE [LARGE SCALE GENOMIC DNA]</scope>
    <source>
        <strain evidence="2">Zhou-2022a</strain>
        <tissue evidence="2">Leaf</tissue>
    </source>
</reference>
<evidence type="ECO:0000256" key="1">
    <source>
        <dbReference type="SAM" id="Coils"/>
    </source>
</evidence>
<dbReference type="EMBL" id="JAZDWU010000008">
    <property type="protein sequence ID" value="KAK9993699.1"/>
    <property type="molecule type" value="Genomic_DNA"/>
</dbReference>
<accession>A0AAW2C687</accession>
<feature type="coiled-coil region" evidence="1">
    <location>
        <begin position="38"/>
        <end position="72"/>
    </location>
</feature>
<proteinExistence type="predicted"/>
<comment type="caution">
    <text evidence="2">The sequence shown here is derived from an EMBL/GenBank/DDBJ whole genome shotgun (WGS) entry which is preliminary data.</text>
</comment>
<sequence length="120" mass="13711">MVVDYVRARAEALEAKLGELKAWKVTMEKKFVLTKILLEEAEKQTEALKKVLKDKEDEISESKRLIRQAKEDTVKEYSDSDGLLVELEGSFADGFDDYLRQVKASFSNLDQSHVTIDLRG</sequence>
<dbReference type="Proteomes" id="UP001459277">
    <property type="component" value="Unassembled WGS sequence"/>
</dbReference>
<dbReference type="AlphaFoldDB" id="A0AAW2C687"/>
<evidence type="ECO:0000313" key="3">
    <source>
        <dbReference type="Proteomes" id="UP001459277"/>
    </source>
</evidence>